<dbReference type="PANTHER" id="PTHR14742">
    <property type="entry name" value="RIBONUCLEASE P SUBUNIT P21"/>
    <property type="match status" value="1"/>
</dbReference>
<dbReference type="Pfam" id="PF04032">
    <property type="entry name" value="Rpr2"/>
    <property type="match status" value="1"/>
</dbReference>
<evidence type="ECO:0000256" key="4">
    <source>
        <dbReference type="ARBA" id="ARBA00038402"/>
    </source>
</evidence>
<dbReference type="GO" id="GO:0046872">
    <property type="term" value="F:metal ion binding"/>
    <property type="evidence" value="ECO:0007669"/>
    <property type="project" value="UniProtKB-KW"/>
</dbReference>
<dbReference type="HOGENOM" id="CLU_079140_1_1_1"/>
<dbReference type="GO" id="GO:0008033">
    <property type="term" value="P:tRNA processing"/>
    <property type="evidence" value="ECO:0007669"/>
    <property type="project" value="UniProtKB-KW"/>
</dbReference>
<dbReference type="Gene3D" id="6.20.50.20">
    <property type="match status" value="1"/>
</dbReference>
<dbReference type="STRING" id="1182543.W9WVN1"/>
<dbReference type="Proteomes" id="UP000019471">
    <property type="component" value="Unassembled WGS sequence"/>
</dbReference>
<evidence type="ECO:0000256" key="3">
    <source>
        <dbReference type="ARBA" id="ARBA00022833"/>
    </source>
</evidence>
<dbReference type="AlphaFoldDB" id="W9WVN1"/>
<keyword evidence="1" id="KW-0819">tRNA processing</keyword>
<dbReference type="EMBL" id="AMGX01000006">
    <property type="protein sequence ID" value="EXJ72262.1"/>
    <property type="molecule type" value="Genomic_DNA"/>
</dbReference>
<evidence type="ECO:0000256" key="1">
    <source>
        <dbReference type="ARBA" id="ARBA00022694"/>
    </source>
</evidence>
<gene>
    <name evidence="5" type="ORF">A1O5_04766</name>
</gene>
<accession>W9WVN1</accession>
<dbReference type="PANTHER" id="PTHR14742:SF0">
    <property type="entry name" value="RIBONUCLEASE P PROTEIN SUBUNIT P21"/>
    <property type="match status" value="1"/>
</dbReference>
<dbReference type="OrthoDB" id="128536at2759"/>
<dbReference type="RefSeq" id="XP_007743560.1">
    <property type="nucleotide sequence ID" value="XM_007745370.1"/>
</dbReference>
<dbReference type="InterPro" id="IPR007175">
    <property type="entry name" value="Rpr2/Snm1/Rpp21"/>
</dbReference>
<keyword evidence="6" id="KW-1185">Reference proteome</keyword>
<dbReference type="GeneID" id="19189487"/>
<sequence>MAKSKSSKRDSNVPQKHLHSRLSYLHQAATYLATVGTHNTQQEVAETAGTAASVAIKDSTSHNSTEANRLLMHLRGVSRKSQIRLAPRLKHSICKRCDALLIPGETMTEKVVNPSKGGTKPWADLFEIRCDKCGTIKRFPSRKKGDQVGVEESKPIAKV</sequence>
<keyword evidence="3" id="KW-0862">Zinc</keyword>
<reference evidence="5 6" key="1">
    <citation type="submission" date="2013-03" db="EMBL/GenBank/DDBJ databases">
        <title>The Genome Sequence of Cladophialophora psammophila CBS 110553.</title>
        <authorList>
            <consortium name="The Broad Institute Genomics Platform"/>
            <person name="Cuomo C."/>
            <person name="de Hoog S."/>
            <person name="Gorbushina A."/>
            <person name="Walker B."/>
            <person name="Young S.K."/>
            <person name="Zeng Q."/>
            <person name="Gargeya S."/>
            <person name="Fitzgerald M."/>
            <person name="Haas B."/>
            <person name="Abouelleil A."/>
            <person name="Allen A.W."/>
            <person name="Alvarado L."/>
            <person name="Arachchi H.M."/>
            <person name="Berlin A.M."/>
            <person name="Chapman S.B."/>
            <person name="Gainer-Dewar J."/>
            <person name="Goldberg J."/>
            <person name="Griggs A."/>
            <person name="Gujja S."/>
            <person name="Hansen M."/>
            <person name="Howarth C."/>
            <person name="Imamovic A."/>
            <person name="Ireland A."/>
            <person name="Larimer J."/>
            <person name="McCowan C."/>
            <person name="Murphy C."/>
            <person name="Pearson M."/>
            <person name="Poon T.W."/>
            <person name="Priest M."/>
            <person name="Roberts A."/>
            <person name="Saif S."/>
            <person name="Shea T."/>
            <person name="Sisk P."/>
            <person name="Sykes S."/>
            <person name="Wortman J."/>
            <person name="Nusbaum C."/>
            <person name="Birren B."/>
        </authorList>
    </citation>
    <scope>NUCLEOTIDE SEQUENCE [LARGE SCALE GENOMIC DNA]</scope>
    <source>
        <strain evidence="5 6">CBS 110553</strain>
    </source>
</reference>
<protein>
    <submittedName>
        <fullName evidence="5">Uncharacterized protein</fullName>
    </submittedName>
</protein>
<dbReference type="eggNOG" id="ENOG502SCED">
    <property type="taxonomic scope" value="Eukaryota"/>
</dbReference>
<evidence type="ECO:0000256" key="2">
    <source>
        <dbReference type="ARBA" id="ARBA00022723"/>
    </source>
</evidence>
<keyword evidence="2" id="KW-0479">Metal-binding</keyword>
<proteinExistence type="inferred from homology"/>
<comment type="caution">
    <text evidence="5">The sequence shown here is derived from an EMBL/GenBank/DDBJ whole genome shotgun (WGS) entry which is preliminary data.</text>
</comment>
<dbReference type="GO" id="GO:0005655">
    <property type="term" value="C:nucleolar ribonuclease P complex"/>
    <property type="evidence" value="ECO:0007669"/>
    <property type="project" value="TreeGrafter"/>
</dbReference>
<evidence type="ECO:0000313" key="6">
    <source>
        <dbReference type="Proteomes" id="UP000019471"/>
    </source>
</evidence>
<organism evidence="5 6">
    <name type="scientific">Cladophialophora psammophila CBS 110553</name>
    <dbReference type="NCBI Taxonomy" id="1182543"/>
    <lineage>
        <taxon>Eukaryota</taxon>
        <taxon>Fungi</taxon>
        <taxon>Dikarya</taxon>
        <taxon>Ascomycota</taxon>
        <taxon>Pezizomycotina</taxon>
        <taxon>Eurotiomycetes</taxon>
        <taxon>Chaetothyriomycetidae</taxon>
        <taxon>Chaetothyriales</taxon>
        <taxon>Herpotrichiellaceae</taxon>
        <taxon>Cladophialophora</taxon>
    </lineage>
</organism>
<name>W9WVN1_9EURO</name>
<comment type="similarity">
    <text evidence="4">Belongs to the eukaryotic/archaeal RNase P protein component 4 family.</text>
</comment>
<evidence type="ECO:0000313" key="5">
    <source>
        <dbReference type="EMBL" id="EXJ72262.1"/>
    </source>
</evidence>